<name>A0A0G1RNP5_9BACT</name>
<accession>A0A0G1RNP5</accession>
<sequence>MKKADIFFNVVRLPVDFLMLFLAGLVTYLSRTQILDFYRPVLFELNLPLSHYLYLVVLVALVFLGAYAVSGLYSMKVRIGKAEELLKVILASSAGIMMVIVFIFLRQELFNSRFLILGAWILAMIFVSLGRLLVRYFQHIAVSRYDFGIQRAVLIGNDDLARSLKQQLDHQPDSGYRIIAHWDKPDLQNLADMGGNIDEVLLVTPHYADVEMVDLVDYCHEHHIVFKFVPNLYQTLTKHLDVDRIGQVPVIELKRTLLDGWGKVFKRVVDIAAAGAGLVVLSPIFLIIAAAIKLDTPGPVFARLPRISKNRSFLLYKFRGMIAHDPDGGAESLKAGLVLFNERSDGPLFKMKNDPRITRVGRVIRRYRLDELAQFINILKGDISLVGPRPHQPDEVARYQKHHRKVLAIKAGATGLAQVSGSSDLPFDDEVAYDSYYIENWSLGMDFKIIFRTIFKMFHDHSAV</sequence>
<dbReference type="GO" id="GO:0016020">
    <property type="term" value="C:membrane"/>
    <property type="evidence" value="ECO:0007669"/>
    <property type="project" value="UniProtKB-SubCell"/>
</dbReference>
<comment type="similarity">
    <text evidence="2">Belongs to the bacterial sugar transferase family.</text>
</comment>
<evidence type="ECO:0000256" key="1">
    <source>
        <dbReference type="ARBA" id="ARBA00004141"/>
    </source>
</evidence>
<reference evidence="9 10" key="1">
    <citation type="journal article" date="2015" name="Nature">
        <title>rRNA introns, odd ribosomes, and small enigmatic genomes across a large radiation of phyla.</title>
        <authorList>
            <person name="Brown C.T."/>
            <person name="Hug L.A."/>
            <person name="Thomas B.C."/>
            <person name="Sharon I."/>
            <person name="Castelle C.J."/>
            <person name="Singh A."/>
            <person name="Wilkins M.J."/>
            <person name="Williams K.H."/>
            <person name="Banfield J.F."/>
        </authorList>
    </citation>
    <scope>NUCLEOTIDE SEQUENCE [LARGE SCALE GENOMIC DNA]</scope>
</reference>
<evidence type="ECO:0000256" key="7">
    <source>
        <dbReference type="SAM" id="Phobius"/>
    </source>
</evidence>
<gene>
    <name evidence="9" type="ORF">UX31_C0001G0058</name>
</gene>
<evidence type="ECO:0000256" key="6">
    <source>
        <dbReference type="ARBA" id="ARBA00023136"/>
    </source>
</evidence>
<dbReference type="GO" id="GO:0016780">
    <property type="term" value="F:phosphotransferase activity, for other substituted phosphate groups"/>
    <property type="evidence" value="ECO:0007669"/>
    <property type="project" value="TreeGrafter"/>
</dbReference>
<feature type="transmembrane region" description="Helical" evidence="7">
    <location>
        <begin position="117"/>
        <end position="134"/>
    </location>
</feature>
<feature type="transmembrane region" description="Helical" evidence="7">
    <location>
        <begin position="85"/>
        <end position="105"/>
    </location>
</feature>
<evidence type="ECO:0000256" key="3">
    <source>
        <dbReference type="ARBA" id="ARBA00022679"/>
    </source>
</evidence>
<dbReference type="InterPro" id="IPR003362">
    <property type="entry name" value="Bact_transf"/>
</dbReference>
<evidence type="ECO:0000256" key="4">
    <source>
        <dbReference type="ARBA" id="ARBA00022692"/>
    </source>
</evidence>
<keyword evidence="6 7" id="KW-0472">Membrane</keyword>
<evidence type="ECO:0000313" key="10">
    <source>
        <dbReference type="Proteomes" id="UP000034107"/>
    </source>
</evidence>
<keyword evidence="5 7" id="KW-1133">Transmembrane helix</keyword>
<evidence type="ECO:0000256" key="2">
    <source>
        <dbReference type="ARBA" id="ARBA00006464"/>
    </source>
</evidence>
<dbReference type="PANTHER" id="PTHR30576">
    <property type="entry name" value="COLANIC BIOSYNTHESIS UDP-GLUCOSE LIPID CARRIER TRANSFERASE"/>
    <property type="match status" value="1"/>
</dbReference>
<comment type="subcellular location">
    <subcellularLocation>
        <location evidence="1">Membrane</location>
        <topology evidence="1">Multi-pass membrane protein</topology>
    </subcellularLocation>
</comment>
<dbReference type="EMBL" id="LCLS01000001">
    <property type="protein sequence ID" value="KKU22540.1"/>
    <property type="molecule type" value="Genomic_DNA"/>
</dbReference>
<proteinExistence type="inferred from homology"/>
<dbReference type="Gene3D" id="3.40.50.720">
    <property type="entry name" value="NAD(P)-binding Rossmann-like Domain"/>
    <property type="match status" value="1"/>
</dbReference>
<dbReference type="NCBIfam" id="TIGR03025">
    <property type="entry name" value="EPS_sugtrans"/>
    <property type="match status" value="1"/>
</dbReference>
<dbReference type="InterPro" id="IPR017475">
    <property type="entry name" value="EPS_sugar_tfrase"/>
</dbReference>
<feature type="transmembrane region" description="Helical" evidence="7">
    <location>
        <begin position="271"/>
        <end position="292"/>
    </location>
</feature>
<comment type="caution">
    <text evidence="9">The sequence shown here is derived from an EMBL/GenBank/DDBJ whole genome shotgun (WGS) entry which is preliminary data.</text>
</comment>
<evidence type="ECO:0000313" key="9">
    <source>
        <dbReference type="EMBL" id="KKU22540.1"/>
    </source>
</evidence>
<feature type="transmembrane region" description="Helical" evidence="7">
    <location>
        <begin position="49"/>
        <end position="73"/>
    </location>
</feature>
<protein>
    <recommendedName>
        <fullName evidence="8">Bacterial sugar transferase domain-containing protein</fullName>
    </recommendedName>
</protein>
<dbReference type="AlphaFoldDB" id="A0A0G1RNP5"/>
<keyword evidence="3" id="KW-0808">Transferase</keyword>
<keyword evidence="4 7" id="KW-0812">Transmembrane</keyword>
<feature type="domain" description="Bacterial sugar transferase" evidence="8">
    <location>
        <begin position="266"/>
        <end position="458"/>
    </location>
</feature>
<feature type="transmembrane region" description="Helical" evidence="7">
    <location>
        <begin position="7"/>
        <end position="29"/>
    </location>
</feature>
<evidence type="ECO:0000259" key="8">
    <source>
        <dbReference type="Pfam" id="PF02397"/>
    </source>
</evidence>
<dbReference type="Proteomes" id="UP000034107">
    <property type="component" value="Unassembled WGS sequence"/>
</dbReference>
<evidence type="ECO:0000256" key="5">
    <source>
        <dbReference type="ARBA" id="ARBA00022989"/>
    </source>
</evidence>
<dbReference type="PANTHER" id="PTHR30576:SF0">
    <property type="entry name" value="UNDECAPRENYL-PHOSPHATE N-ACETYLGALACTOSAMINYL 1-PHOSPHATE TRANSFERASE-RELATED"/>
    <property type="match status" value="1"/>
</dbReference>
<dbReference type="Pfam" id="PF13727">
    <property type="entry name" value="CoA_binding_3"/>
    <property type="match status" value="1"/>
</dbReference>
<organism evidence="9 10">
    <name type="scientific">Candidatus Nomurabacteria bacterium GW2011_GWA1_46_11</name>
    <dbReference type="NCBI Taxonomy" id="1618732"/>
    <lineage>
        <taxon>Bacteria</taxon>
        <taxon>Candidatus Nomuraibacteriota</taxon>
    </lineage>
</organism>
<dbReference type="Pfam" id="PF02397">
    <property type="entry name" value="Bac_transf"/>
    <property type="match status" value="1"/>
</dbReference>